<accession>A0A6A4S3K4</accession>
<reference evidence="1 2" key="1">
    <citation type="submission" date="2019-06" db="EMBL/GenBank/DDBJ databases">
        <title>Draft genomes of female and male turbot (Scophthalmus maximus).</title>
        <authorList>
            <person name="Xu H."/>
            <person name="Xu X.-W."/>
            <person name="Shao C."/>
            <person name="Chen S."/>
        </authorList>
    </citation>
    <scope>NUCLEOTIDE SEQUENCE [LARGE SCALE GENOMIC DNA]</scope>
    <source>
        <strain evidence="1">Ysfricsl-2016a</strain>
        <tissue evidence="1">Blood</tissue>
    </source>
</reference>
<dbReference type="AlphaFoldDB" id="A0A6A4S3K4"/>
<dbReference type="EMBL" id="VEVO01000018">
    <property type="protein sequence ID" value="KAF0027099.1"/>
    <property type="molecule type" value="Genomic_DNA"/>
</dbReference>
<dbReference type="Proteomes" id="UP000438429">
    <property type="component" value="Unassembled WGS sequence"/>
</dbReference>
<gene>
    <name evidence="1" type="ORF">F2P81_019840</name>
</gene>
<evidence type="ECO:0000313" key="1">
    <source>
        <dbReference type="EMBL" id="KAF0027099.1"/>
    </source>
</evidence>
<protein>
    <recommendedName>
        <fullName evidence="3">Reverse transcriptase/retrotransposon-derived protein RNase H-like domain-containing protein</fullName>
    </recommendedName>
</protein>
<evidence type="ECO:0008006" key="3">
    <source>
        <dbReference type="Google" id="ProtNLM"/>
    </source>
</evidence>
<sequence>MLAHPSSMSFIAINSDASDYAVGAVYEQWVAELWSARQQRHLSYISEFTKDLQHVAGKNNHVADCLSRALAGAVHLGLDYNHIAADQTTDPDVQLLRTSTTGPQIEDVFFGDAGTTLLCDVSAGSPRPIIPTGWRRQVFDGIHGLSHPRFKSYEGSFHILESGDKHFVVDMGGKPEQLSIDRLKPAQMDVARPIVLAQPPRRRRPPSLVSWRDTCHSWVSSTSYTQSSFSVMVYENTMFIMFSNKSNTCQCKSSSGTRTPNIKDSHS</sequence>
<evidence type="ECO:0000313" key="2">
    <source>
        <dbReference type="Proteomes" id="UP000438429"/>
    </source>
</evidence>
<name>A0A6A4S3K4_SCOMX</name>
<comment type="caution">
    <text evidence="1">The sequence shown here is derived from an EMBL/GenBank/DDBJ whole genome shotgun (WGS) entry which is preliminary data.</text>
</comment>
<organism evidence="1 2">
    <name type="scientific">Scophthalmus maximus</name>
    <name type="common">Turbot</name>
    <name type="synonym">Psetta maxima</name>
    <dbReference type="NCBI Taxonomy" id="52904"/>
    <lineage>
        <taxon>Eukaryota</taxon>
        <taxon>Metazoa</taxon>
        <taxon>Chordata</taxon>
        <taxon>Craniata</taxon>
        <taxon>Vertebrata</taxon>
        <taxon>Euteleostomi</taxon>
        <taxon>Actinopterygii</taxon>
        <taxon>Neopterygii</taxon>
        <taxon>Teleostei</taxon>
        <taxon>Neoteleostei</taxon>
        <taxon>Acanthomorphata</taxon>
        <taxon>Carangaria</taxon>
        <taxon>Pleuronectiformes</taxon>
        <taxon>Pleuronectoidei</taxon>
        <taxon>Scophthalmidae</taxon>
        <taxon>Scophthalmus</taxon>
    </lineage>
</organism>
<proteinExistence type="predicted"/>